<reference evidence="1 2" key="1">
    <citation type="submission" date="2017-11" db="EMBL/GenBank/DDBJ databases">
        <title>De-novo sequencing of pomegranate (Punica granatum L.) genome.</title>
        <authorList>
            <person name="Akparov Z."/>
            <person name="Amiraslanov A."/>
            <person name="Hajiyeva S."/>
            <person name="Abbasov M."/>
            <person name="Kaur K."/>
            <person name="Hamwieh A."/>
            <person name="Solovyev V."/>
            <person name="Salamov A."/>
            <person name="Braich B."/>
            <person name="Kosarev P."/>
            <person name="Mahmoud A."/>
            <person name="Hajiyev E."/>
            <person name="Babayeva S."/>
            <person name="Izzatullayeva V."/>
            <person name="Mammadov A."/>
            <person name="Mammadov A."/>
            <person name="Sharifova S."/>
            <person name="Ojaghi J."/>
            <person name="Eynullazada K."/>
            <person name="Bayramov B."/>
            <person name="Abdulazimova A."/>
            <person name="Shahmuradov I."/>
        </authorList>
    </citation>
    <scope>NUCLEOTIDE SEQUENCE [LARGE SCALE GENOMIC DNA]</scope>
    <source>
        <strain evidence="2">cv. AG2017</strain>
        <tissue evidence="1">Leaf</tissue>
    </source>
</reference>
<dbReference type="Proteomes" id="UP000233551">
    <property type="component" value="Unassembled WGS sequence"/>
</dbReference>
<comment type="caution">
    <text evidence="1">The sequence shown here is derived from an EMBL/GenBank/DDBJ whole genome shotgun (WGS) entry which is preliminary data.</text>
</comment>
<protein>
    <submittedName>
        <fullName evidence="1">Uncharacterized protein</fullName>
    </submittedName>
</protein>
<organism evidence="1 2">
    <name type="scientific">Punica granatum</name>
    <name type="common">Pomegranate</name>
    <dbReference type="NCBI Taxonomy" id="22663"/>
    <lineage>
        <taxon>Eukaryota</taxon>
        <taxon>Viridiplantae</taxon>
        <taxon>Streptophyta</taxon>
        <taxon>Embryophyta</taxon>
        <taxon>Tracheophyta</taxon>
        <taxon>Spermatophyta</taxon>
        <taxon>Magnoliopsida</taxon>
        <taxon>eudicotyledons</taxon>
        <taxon>Gunneridae</taxon>
        <taxon>Pentapetalae</taxon>
        <taxon>rosids</taxon>
        <taxon>malvids</taxon>
        <taxon>Myrtales</taxon>
        <taxon>Lythraceae</taxon>
        <taxon>Punica</taxon>
    </lineage>
</organism>
<accession>A0A2I0JS63</accession>
<dbReference type="EMBL" id="PGOL01001320">
    <property type="protein sequence ID" value="PKI59081.1"/>
    <property type="molecule type" value="Genomic_DNA"/>
</dbReference>
<evidence type="ECO:0000313" key="2">
    <source>
        <dbReference type="Proteomes" id="UP000233551"/>
    </source>
</evidence>
<dbReference type="AlphaFoldDB" id="A0A2I0JS63"/>
<name>A0A2I0JS63_PUNGR</name>
<evidence type="ECO:0000313" key="1">
    <source>
        <dbReference type="EMBL" id="PKI59081.1"/>
    </source>
</evidence>
<proteinExistence type="predicted"/>
<gene>
    <name evidence="1" type="ORF">CRG98_020536</name>
</gene>
<sequence length="142" mass="15567">MREGRNWNAPGELSVMSCEAVKMLVAACLNDLMAGGAKAESPPIPTFLHLKKVKDSLCMCSKTGSRDVVAPQQNFPYHAIGSRWTHFSVVLDRGDGIKRVEREILVFADANIGDLCLLVDRVVLFAVGSDEFAFDKGQQPLM</sequence>
<keyword evidence="2" id="KW-1185">Reference proteome</keyword>